<evidence type="ECO:0000256" key="7">
    <source>
        <dbReference type="ARBA" id="ARBA00023125"/>
    </source>
</evidence>
<dbReference type="InterPro" id="IPR043502">
    <property type="entry name" value="DNA/RNA_pol_sf"/>
</dbReference>
<evidence type="ECO:0000256" key="8">
    <source>
        <dbReference type="ARBA" id="ARBA00049244"/>
    </source>
</evidence>
<gene>
    <name evidence="10" type="ORF">S12H4_44545</name>
</gene>
<sequence>ALEKYAVVATVLLTIPVPAIPHKVFGFSCYPTGTFTETLTTRELQFVLDRGEIHQVSRFARYRQDWIFKEAIEEIRSKELEAKNAGNKILHRLYKKMRQGLYGKWAQRGRRMKRLEERPPWARDGTEVYDQARDESKSYEEFGGEWWEISKDLVSYNSFPAIGAHITADARLALYEWIELAGWENTYVVDTDGLMVNQAGYDRLKHLLHPSDLGKLRVEKVADNASVLAPKQWSCGDAERWKGKPKDAIEIMPGRF</sequence>
<dbReference type="InterPro" id="IPR004868">
    <property type="entry name" value="DNA-dir_DNA_pol_B_mt/vir"/>
</dbReference>
<comment type="caution">
    <text evidence="10">The sequence shown here is derived from an EMBL/GenBank/DDBJ whole genome shotgun (WGS) entry which is preliminary data.</text>
</comment>
<dbReference type="EC" id="2.7.7.7" evidence="2"/>
<dbReference type="GO" id="GO:0000166">
    <property type="term" value="F:nucleotide binding"/>
    <property type="evidence" value="ECO:0007669"/>
    <property type="project" value="InterPro"/>
</dbReference>
<feature type="non-terminal residue" evidence="10">
    <location>
        <position position="256"/>
    </location>
</feature>
<dbReference type="EMBL" id="BARW01027455">
    <property type="protein sequence ID" value="GAJ15656.1"/>
    <property type="molecule type" value="Genomic_DNA"/>
</dbReference>
<accession>X1VJS1</accession>
<name>X1VJS1_9ZZZZ</name>
<comment type="catalytic activity">
    <reaction evidence="8">
        <text>DNA(n) + a 2'-deoxyribonucleoside 5'-triphosphate = DNA(n+1) + diphosphate</text>
        <dbReference type="Rhea" id="RHEA:22508"/>
        <dbReference type="Rhea" id="RHEA-COMP:17339"/>
        <dbReference type="Rhea" id="RHEA-COMP:17340"/>
        <dbReference type="ChEBI" id="CHEBI:33019"/>
        <dbReference type="ChEBI" id="CHEBI:61560"/>
        <dbReference type="ChEBI" id="CHEBI:173112"/>
        <dbReference type="EC" id="2.7.7.7"/>
    </reaction>
</comment>
<evidence type="ECO:0000256" key="3">
    <source>
        <dbReference type="ARBA" id="ARBA00022679"/>
    </source>
</evidence>
<dbReference type="GO" id="GO:0006260">
    <property type="term" value="P:DNA replication"/>
    <property type="evidence" value="ECO:0007669"/>
    <property type="project" value="UniProtKB-KW"/>
</dbReference>
<feature type="domain" description="DNA-directed DNA polymerase family B mitochondria/virus" evidence="9">
    <location>
        <begin position="26"/>
        <end position="109"/>
    </location>
</feature>
<dbReference type="AlphaFoldDB" id="X1VJS1"/>
<reference evidence="10" key="1">
    <citation type="journal article" date="2014" name="Front. Microbiol.">
        <title>High frequency of phylogenetically diverse reductive dehalogenase-homologous genes in deep subseafloor sedimentary metagenomes.</title>
        <authorList>
            <person name="Kawai M."/>
            <person name="Futagami T."/>
            <person name="Toyoda A."/>
            <person name="Takaki Y."/>
            <person name="Nishi S."/>
            <person name="Hori S."/>
            <person name="Arai W."/>
            <person name="Tsubouchi T."/>
            <person name="Morono Y."/>
            <person name="Uchiyama I."/>
            <person name="Ito T."/>
            <person name="Fujiyama A."/>
            <person name="Inagaki F."/>
            <person name="Takami H."/>
        </authorList>
    </citation>
    <scope>NUCLEOTIDE SEQUENCE</scope>
    <source>
        <strain evidence="10">Expedition CK06-06</strain>
    </source>
</reference>
<feature type="non-terminal residue" evidence="10">
    <location>
        <position position="1"/>
    </location>
</feature>
<dbReference type="Gene3D" id="3.90.1600.10">
    <property type="entry name" value="Palm domain of DNA polymerase"/>
    <property type="match status" value="1"/>
</dbReference>
<dbReference type="Pfam" id="PF03175">
    <property type="entry name" value="DNA_pol_B_2"/>
    <property type="match status" value="1"/>
</dbReference>
<keyword evidence="4" id="KW-0548">Nucleotidyltransferase</keyword>
<evidence type="ECO:0000313" key="10">
    <source>
        <dbReference type="EMBL" id="GAJ15656.1"/>
    </source>
</evidence>
<keyword evidence="6" id="KW-0239">DNA-directed DNA polymerase</keyword>
<evidence type="ECO:0000256" key="1">
    <source>
        <dbReference type="ARBA" id="ARBA00005755"/>
    </source>
</evidence>
<proteinExistence type="inferred from homology"/>
<dbReference type="InterPro" id="IPR023211">
    <property type="entry name" value="DNA_pol_palm_dom_sf"/>
</dbReference>
<organism evidence="10">
    <name type="scientific">marine sediment metagenome</name>
    <dbReference type="NCBI Taxonomy" id="412755"/>
    <lineage>
        <taxon>unclassified sequences</taxon>
        <taxon>metagenomes</taxon>
        <taxon>ecological metagenomes</taxon>
    </lineage>
</organism>
<evidence type="ECO:0000259" key="9">
    <source>
        <dbReference type="Pfam" id="PF03175"/>
    </source>
</evidence>
<keyword evidence="5" id="KW-0235">DNA replication</keyword>
<dbReference type="SUPFAM" id="SSF56672">
    <property type="entry name" value="DNA/RNA polymerases"/>
    <property type="match status" value="1"/>
</dbReference>
<evidence type="ECO:0000256" key="5">
    <source>
        <dbReference type="ARBA" id="ARBA00022705"/>
    </source>
</evidence>
<keyword evidence="7" id="KW-0238">DNA-binding</keyword>
<dbReference type="GO" id="GO:0003677">
    <property type="term" value="F:DNA binding"/>
    <property type="evidence" value="ECO:0007669"/>
    <property type="project" value="UniProtKB-KW"/>
</dbReference>
<dbReference type="GO" id="GO:0003887">
    <property type="term" value="F:DNA-directed DNA polymerase activity"/>
    <property type="evidence" value="ECO:0007669"/>
    <property type="project" value="UniProtKB-KW"/>
</dbReference>
<evidence type="ECO:0000256" key="4">
    <source>
        <dbReference type="ARBA" id="ARBA00022695"/>
    </source>
</evidence>
<evidence type="ECO:0000256" key="2">
    <source>
        <dbReference type="ARBA" id="ARBA00012417"/>
    </source>
</evidence>
<comment type="similarity">
    <text evidence="1">Belongs to the DNA polymerase type-B family.</text>
</comment>
<keyword evidence="3" id="KW-0808">Transferase</keyword>
<evidence type="ECO:0000256" key="6">
    <source>
        <dbReference type="ARBA" id="ARBA00022932"/>
    </source>
</evidence>
<protein>
    <recommendedName>
        <fullName evidence="2">DNA-directed DNA polymerase</fullName>
        <ecNumber evidence="2">2.7.7.7</ecNumber>
    </recommendedName>
</protein>